<keyword evidence="3" id="KW-1185">Reference proteome</keyword>
<dbReference type="Pfam" id="PF07995">
    <property type="entry name" value="GSDH"/>
    <property type="match status" value="1"/>
</dbReference>
<reference evidence="2 3" key="1">
    <citation type="submission" date="2024-02" db="EMBL/GenBank/DDBJ databases">
        <title>Bacteria isolated from the canopy kelp, Nereocystis luetkeana.</title>
        <authorList>
            <person name="Pfister C.A."/>
            <person name="Younker I.T."/>
            <person name="Light S.H."/>
        </authorList>
    </citation>
    <scope>NUCLEOTIDE SEQUENCE [LARGE SCALE GENOMIC DNA]</scope>
    <source>
        <strain evidence="2 3">TI.1.03</strain>
    </source>
</reference>
<protein>
    <submittedName>
        <fullName evidence="2">PQQ-dependent sugar dehydrogenase</fullName>
    </submittedName>
</protein>
<dbReference type="InterPro" id="IPR011042">
    <property type="entry name" value="6-blade_b-propeller_TolB-like"/>
</dbReference>
<feature type="non-terminal residue" evidence="2">
    <location>
        <position position="70"/>
    </location>
</feature>
<dbReference type="InterPro" id="IPR012938">
    <property type="entry name" value="Glc/Sorbosone_DH"/>
</dbReference>
<dbReference type="EMBL" id="JBAKAW010000272">
    <property type="protein sequence ID" value="MEL0657454.1"/>
    <property type="molecule type" value="Genomic_DNA"/>
</dbReference>
<evidence type="ECO:0000313" key="2">
    <source>
        <dbReference type="EMBL" id="MEL0657454.1"/>
    </source>
</evidence>
<organism evidence="2 3">
    <name type="scientific">Pseudoalteromonas issachenkonii</name>
    <dbReference type="NCBI Taxonomy" id="152297"/>
    <lineage>
        <taxon>Bacteria</taxon>
        <taxon>Pseudomonadati</taxon>
        <taxon>Pseudomonadota</taxon>
        <taxon>Gammaproteobacteria</taxon>
        <taxon>Alteromonadales</taxon>
        <taxon>Pseudoalteromonadaceae</taxon>
        <taxon>Pseudoalteromonas</taxon>
    </lineage>
</organism>
<proteinExistence type="predicted"/>
<name>A0ABU9H6F9_9GAMM</name>
<feature type="domain" description="Glucose/Sorbosone dehydrogenase" evidence="1">
    <location>
        <begin position="1"/>
        <end position="70"/>
    </location>
</feature>
<dbReference type="Proteomes" id="UP001371391">
    <property type="component" value="Unassembled WGS sequence"/>
</dbReference>
<gene>
    <name evidence="2" type="ORF">V6257_20975</name>
</gene>
<dbReference type="RefSeq" id="WP_341604169.1">
    <property type="nucleotide sequence ID" value="NZ_JBAKAW010000272.1"/>
</dbReference>
<accession>A0ABU9H6F9</accession>
<evidence type="ECO:0000259" key="1">
    <source>
        <dbReference type="Pfam" id="PF07995"/>
    </source>
</evidence>
<evidence type="ECO:0000313" key="3">
    <source>
        <dbReference type="Proteomes" id="UP001371391"/>
    </source>
</evidence>
<dbReference type="Gene3D" id="2.120.10.30">
    <property type="entry name" value="TolB, C-terminal domain"/>
    <property type="match status" value="1"/>
</dbReference>
<comment type="caution">
    <text evidence="2">The sequence shown here is derived from an EMBL/GenBank/DDBJ whole genome shotgun (WGS) entry which is preliminary data.</text>
</comment>
<sequence>QLSDQKLLYKGDHNSTKGQHYGSSIVFDDEGYVYFSICDRGSRDINPQDLTRDCGKIYRLHDDGRIPSDN</sequence>
<feature type="non-terminal residue" evidence="2">
    <location>
        <position position="1"/>
    </location>
</feature>